<dbReference type="AlphaFoldDB" id="A0A8C5QJQ4"/>
<comment type="similarity">
    <text evidence="2">Belongs to the hepcidin family.</text>
</comment>
<evidence type="ECO:0000256" key="4">
    <source>
        <dbReference type="ARBA" id="ARBA00022702"/>
    </source>
</evidence>
<accession>A0A8C5QJQ4</accession>
<name>A0A8C5QJQ4_9ANUR</name>
<comment type="subcellular location">
    <subcellularLocation>
        <location evidence="1">Secreted</location>
    </subcellularLocation>
</comment>
<keyword evidence="7" id="KW-1185">Reference proteome</keyword>
<protein>
    <submittedName>
        <fullName evidence="6">Uncharacterized protein</fullName>
    </submittedName>
</protein>
<evidence type="ECO:0000256" key="1">
    <source>
        <dbReference type="ARBA" id="ARBA00004613"/>
    </source>
</evidence>
<evidence type="ECO:0000256" key="5">
    <source>
        <dbReference type="ARBA" id="ARBA00023157"/>
    </source>
</evidence>
<evidence type="ECO:0000313" key="7">
    <source>
        <dbReference type="Proteomes" id="UP000694569"/>
    </source>
</evidence>
<dbReference type="Pfam" id="PF06446">
    <property type="entry name" value="Hepcidin"/>
    <property type="match status" value="1"/>
</dbReference>
<dbReference type="InterPro" id="IPR010500">
    <property type="entry name" value="Hepcidin"/>
</dbReference>
<dbReference type="GO" id="GO:0005179">
    <property type="term" value="F:hormone activity"/>
    <property type="evidence" value="ECO:0007669"/>
    <property type="project" value="UniProtKB-KW"/>
</dbReference>
<sequence length="78" mass="8743">IHKNIINRTIIVVSDCTCSGATQKLYILVIFDFVPWLPQGPLLRTKRQSHLSVCIYCCNCCKNGKYGKSKGCGMCCRT</sequence>
<proteinExistence type="inferred from homology"/>
<keyword evidence="3" id="KW-0964">Secreted</keyword>
<evidence type="ECO:0000313" key="6">
    <source>
        <dbReference type="Ensembl" id="ENSLLEP00000038552.1"/>
    </source>
</evidence>
<evidence type="ECO:0000256" key="3">
    <source>
        <dbReference type="ARBA" id="ARBA00022525"/>
    </source>
</evidence>
<dbReference type="Proteomes" id="UP000694569">
    <property type="component" value="Unplaced"/>
</dbReference>
<dbReference type="GO" id="GO:0005576">
    <property type="term" value="C:extracellular region"/>
    <property type="evidence" value="ECO:0007669"/>
    <property type="project" value="UniProtKB-SubCell"/>
</dbReference>
<organism evidence="6 7">
    <name type="scientific">Leptobrachium leishanense</name>
    <name type="common">Leishan spiny toad</name>
    <dbReference type="NCBI Taxonomy" id="445787"/>
    <lineage>
        <taxon>Eukaryota</taxon>
        <taxon>Metazoa</taxon>
        <taxon>Chordata</taxon>
        <taxon>Craniata</taxon>
        <taxon>Vertebrata</taxon>
        <taxon>Euteleostomi</taxon>
        <taxon>Amphibia</taxon>
        <taxon>Batrachia</taxon>
        <taxon>Anura</taxon>
        <taxon>Pelobatoidea</taxon>
        <taxon>Megophryidae</taxon>
        <taxon>Leptobrachium</taxon>
    </lineage>
</organism>
<dbReference type="GO" id="GO:0006879">
    <property type="term" value="P:intracellular iron ion homeostasis"/>
    <property type="evidence" value="ECO:0007669"/>
    <property type="project" value="InterPro"/>
</dbReference>
<evidence type="ECO:0000256" key="2">
    <source>
        <dbReference type="ARBA" id="ARBA00008022"/>
    </source>
</evidence>
<keyword evidence="4" id="KW-0372">Hormone</keyword>
<reference evidence="6" key="1">
    <citation type="submission" date="2025-08" db="UniProtKB">
        <authorList>
            <consortium name="Ensembl"/>
        </authorList>
    </citation>
    <scope>IDENTIFICATION</scope>
</reference>
<keyword evidence="5" id="KW-1015">Disulfide bond</keyword>
<dbReference type="Ensembl" id="ENSLLET00000040074.1">
    <property type="protein sequence ID" value="ENSLLEP00000038552.1"/>
    <property type="gene ID" value="ENSLLEG00000024436.1"/>
</dbReference>
<reference evidence="6" key="2">
    <citation type="submission" date="2025-09" db="UniProtKB">
        <authorList>
            <consortium name="Ensembl"/>
        </authorList>
    </citation>
    <scope>IDENTIFICATION</scope>
</reference>